<dbReference type="AlphaFoldDB" id="G0MDE9"/>
<organism evidence="2">
    <name type="scientific">Caenorhabditis brenneri</name>
    <name type="common">Nematode worm</name>
    <dbReference type="NCBI Taxonomy" id="135651"/>
    <lineage>
        <taxon>Eukaryota</taxon>
        <taxon>Metazoa</taxon>
        <taxon>Ecdysozoa</taxon>
        <taxon>Nematoda</taxon>
        <taxon>Chromadorea</taxon>
        <taxon>Rhabditida</taxon>
        <taxon>Rhabditina</taxon>
        <taxon>Rhabditomorpha</taxon>
        <taxon>Rhabditoidea</taxon>
        <taxon>Rhabditidae</taxon>
        <taxon>Peloderinae</taxon>
        <taxon>Caenorhabditis</taxon>
    </lineage>
</organism>
<dbReference type="Proteomes" id="UP000008068">
    <property type="component" value="Unassembled WGS sequence"/>
</dbReference>
<keyword evidence="2" id="KW-1185">Reference proteome</keyword>
<sequence>MQSNRPLGYPTLPYLLPYLNSNLRFSLACRSLSIKKLYATIPSIITDLIIQSDSFIIDNTTYKISIIEVIKNDNYPDLFFRKECYANEFQYEVDDYGLKLDYEANLNGNIWLLKQQGLYEKKLKEDPPERLDRDFSRYHLKKNRIESPFAHYLQLTIMNKDNKTIGVYRLERNHTITEALNYLLLQIVQPKTLVRNLSVDNSDYLTLLSPRINYEQYPLKTLIIGGLGNPDELIQQTAKLLVLSSPNRDFSVITNNRVHFQSCSLLLTSRFIDDTINWATQAGKHASVGVKNMKDVEKMLNAIRNHFVHSLGRLSESEEGAIQKCIVIQIADDLELVIYSVGLMIHAKTQPSGYAVLL</sequence>
<dbReference type="PANTHER" id="PTHR31379:SF1">
    <property type="entry name" value="F-BOX C PROTEIN-RELATED"/>
    <property type="match status" value="1"/>
</dbReference>
<evidence type="ECO:0008006" key="3">
    <source>
        <dbReference type="Google" id="ProtNLM"/>
    </source>
</evidence>
<protein>
    <recommendedName>
        <fullName evidence="3">DUF38 domain-containing protein</fullName>
    </recommendedName>
</protein>
<dbReference type="PANTHER" id="PTHR31379">
    <property type="entry name" value="F-BOX C PROTEIN-RELATED-RELATED"/>
    <property type="match status" value="1"/>
</dbReference>
<proteinExistence type="predicted"/>
<gene>
    <name evidence="1" type="ORF">CAEBREN_14594</name>
</gene>
<reference evidence="2" key="1">
    <citation type="submission" date="2011-07" db="EMBL/GenBank/DDBJ databases">
        <authorList>
            <consortium name="Caenorhabditis brenneri Sequencing and Analysis Consortium"/>
            <person name="Wilson R.K."/>
        </authorList>
    </citation>
    <scope>NUCLEOTIDE SEQUENCE [LARGE SCALE GENOMIC DNA]</scope>
    <source>
        <strain evidence="2">PB2801</strain>
    </source>
</reference>
<dbReference type="InterPro" id="IPR021942">
    <property type="entry name" value="DUF3557"/>
</dbReference>
<dbReference type="HOGENOM" id="CLU_774394_0_0_1"/>
<evidence type="ECO:0000313" key="2">
    <source>
        <dbReference type="Proteomes" id="UP000008068"/>
    </source>
</evidence>
<name>G0MDE9_CAEBE</name>
<dbReference type="InParanoid" id="G0MDE9"/>
<dbReference type="EMBL" id="GL379790">
    <property type="protein sequence ID" value="EGT49709.1"/>
    <property type="molecule type" value="Genomic_DNA"/>
</dbReference>
<accession>G0MDE9</accession>
<evidence type="ECO:0000313" key="1">
    <source>
        <dbReference type="EMBL" id="EGT49709.1"/>
    </source>
</evidence>